<feature type="domain" description="Fido" evidence="1">
    <location>
        <begin position="181"/>
        <end position="334"/>
    </location>
</feature>
<gene>
    <name evidence="2" type="ORF">J2W68_000504</name>
</gene>
<evidence type="ECO:0000259" key="1">
    <source>
        <dbReference type="PROSITE" id="PS51459"/>
    </source>
</evidence>
<dbReference type="Proteomes" id="UP001256588">
    <property type="component" value="Unassembled WGS sequence"/>
</dbReference>
<dbReference type="InterPro" id="IPR003812">
    <property type="entry name" value="Fido"/>
</dbReference>
<accession>A0ABU1XUI3</accession>
<keyword evidence="3" id="KW-1185">Reference proteome</keyword>
<sequence length="445" mass="49786">MKLPVKAPQLNDFFEKSGAGVAALLRHGIGPEVNGVYDHWDHVRHLTPPAALSAESWWAGIKLARAGLERRVALVDKAGLPFTVSLTSNMQRQLHFLDREAAGAIQASGLVDEDTTRKHYLMRSLIEEAMTSSQLEGASTTRQIAKEMLSTGRAPRDRSERMIHNNYAMMQSLRRRQAHPLTIDSILEIHRELMDDAMDDPSQAGRLRSAEDNVVVQDRLDPEVVLHVPPRAAELPQRLQALCDFANAKDEGEFLHPIVRAIAIHFQIGYDHPFCDGNGRTARALFYWSMLRSGYWLSEYISISSVLKKAPAPYIRAYLYTESDGTDLTYFVAHQLNVIIDAVEGLRGYLARKGRERSQAETLLRPGSPLGAQLNHRQRALLLHAIRNPESAYEIAGHQAAHRVTYPTARADLLGLVKLGLLDQGRSGKAFVFTPAQDMSKRLKR</sequence>
<dbReference type="Gene3D" id="1.10.3290.10">
    <property type="entry name" value="Fido-like domain"/>
    <property type="match status" value="1"/>
</dbReference>
<evidence type="ECO:0000313" key="2">
    <source>
        <dbReference type="EMBL" id="MDR7191796.1"/>
    </source>
</evidence>
<evidence type="ECO:0000313" key="3">
    <source>
        <dbReference type="Proteomes" id="UP001256588"/>
    </source>
</evidence>
<comment type="caution">
    <text evidence="2">The sequence shown here is derived from an EMBL/GenBank/DDBJ whole genome shotgun (WGS) entry which is preliminary data.</text>
</comment>
<name>A0ABU1XUI3_9GAMM</name>
<dbReference type="PANTHER" id="PTHR13504">
    <property type="entry name" value="FIDO DOMAIN-CONTAINING PROTEIN DDB_G0283145"/>
    <property type="match status" value="1"/>
</dbReference>
<dbReference type="PROSITE" id="PS51459">
    <property type="entry name" value="FIDO"/>
    <property type="match status" value="1"/>
</dbReference>
<dbReference type="PANTHER" id="PTHR13504:SF38">
    <property type="entry name" value="FIDO DOMAIN-CONTAINING PROTEIN"/>
    <property type="match status" value="1"/>
</dbReference>
<dbReference type="SUPFAM" id="SSF140931">
    <property type="entry name" value="Fic-like"/>
    <property type="match status" value="1"/>
</dbReference>
<dbReference type="Pfam" id="PF02661">
    <property type="entry name" value="Fic"/>
    <property type="match status" value="1"/>
</dbReference>
<dbReference type="RefSeq" id="WP_310232490.1">
    <property type="nucleotide sequence ID" value="NZ_JAVDWO010000002.1"/>
</dbReference>
<reference evidence="2 3" key="1">
    <citation type="submission" date="2023-07" db="EMBL/GenBank/DDBJ databases">
        <title>Sorghum-associated microbial communities from plants grown in Nebraska, USA.</title>
        <authorList>
            <person name="Schachtman D."/>
        </authorList>
    </citation>
    <scope>NUCLEOTIDE SEQUENCE [LARGE SCALE GENOMIC DNA]</scope>
    <source>
        <strain evidence="2 3">4099</strain>
    </source>
</reference>
<protein>
    <submittedName>
        <fullName evidence="2">Fic family protein</fullName>
    </submittedName>
</protein>
<proteinExistence type="predicted"/>
<dbReference type="EMBL" id="JAVDWO010000002">
    <property type="protein sequence ID" value="MDR7191796.1"/>
    <property type="molecule type" value="Genomic_DNA"/>
</dbReference>
<dbReference type="InterPro" id="IPR040198">
    <property type="entry name" value="Fido_containing"/>
</dbReference>
<organism evidence="2 3">
    <name type="scientific">Luteimonas terrae</name>
    <dbReference type="NCBI Taxonomy" id="1530191"/>
    <lineage>
        <taxon>Bacteria</taxon>
        <taxon>Pseudomonadati</taxon>
        <taxon>Pseudomonadota</taxon>
        <taxon>Gammaproteobacteria</taxon>
        <taxon>Lysobacterales</taxon>
        <taxon>Lysobacteraceae</taxon>
        <taxon>Luteimonas</taxon>
    </lineage>
</organism>
<dbReference type="InterPro" id="IPR036597">
    <property type="entry name" value="Fido-like_dom_sf"/>
</dbReference>